<accession>A0A8X6WIH6</accession>
<organism evidence="1 2">
    <name type="scientific">Trichonephila clavipes</name>
    <name type="common">Golden silk orbweaver</name>
    <name type="synonym">Nephila clavipes</name>
    <dbReference type="NCBI Taxonomy" id="2585209"/>
    <lineage>
        <taxon>Eukaryota</taxon>
        <taxon>Metazoa</taxon>
        <taxon>Ecdysozoa</taxon>
        <taxon>Arthropoda</taxon>
        <taxon>Chelicerata</taxon>
        <taxon>Arachnida</taxon>
        <taxon>Araneae</taxon>
        <taxon>Araneomorphae</taxon>
        <taxon>Entelegynae</taxon>
        <taxon>Araneoidea</taxon>
        <taxon>Nephilidae</taxon>
        <taxon>Trichonephila</taxon>
    </lineage>
</organism>
<gene>
    <name evidence="1" type="ORF">TNCV_155071</name>
</gene>
<evidence type="ECO:0000313" key="2">
    <source>
        <dbReference type="Proteomes" id="UP000887159"/>
    </source>
</evidence>
<keyword evidence="2" id="KW-1185">Reference proteome</keyword>
<dbReference type="Proteomes" id="UP000887159">
    <property type="component" value="Unassembled WGS sequence"/>
</dbReference>
<proteinExistence type="predicted"/>
<dbReference type="EMBL" id="BMAU01021429">
    <property type="protein sequence ID" value="GFY34934.1"/>
    <property type="molecule type" value="Genomic_DNA"/>
</dbReference>
<dbReference type="AlphaFoldDB" id="A0A8X6WIH6"/>
<comment type="caution">
    <text evidence="1">The sequence shown here is derived from an EMBL/GenBank/DDBJ whole genome shotgun (WGS) entry which is preliminary data.</text>
</comment>
<sequence>MQRDCHYRAFKLCSPWSIKEVSRVCLSANLLQRRDAEVGMPLRRHRRQYEQLSEFKKGTIIGMMEVGWSARRVACRPF</sequence>
<protein>
    <submittedName>
        <fullName evidence="1">Uncharacterized protein</fullName>
    </submittedName>
</protein>
<name>A0A8X6WIH6_TRICX</name>
<reference evidence="1" key="1">
    <citation type="submission" date="2020-08" db="EMBL/GenBank/DDBJ databases">
        <title>Multicomponent nature underlies the extraordinary mechanical properties of spider dragline silk.</title>
        <authorList>
            <person name="Kono N."/>
            <person name="Nakamura H."/>
            <person name="Mori M."/>
            <person name="Yoshida Y."/>
            <person name="Ohtoshi R."/>
            <person name="Malay A.D."/>
            <person name="Moran D.A.P."/>
            <person name="Tomita M."/>
            <person name="Numata K."/>
            <person name="Arakawa K."/>
        </authorList>
    </citation>
    <scope>NUCLEOTIDE SEQUENCE</scope>
</reference>
<evidence type="ECO:0000313" key="1">
    <source>
        <dbReference type="EMBL" id="GFY34934.1"/>
    </source>
</evidence>